<name>A0A1V2LJN8_PICKU</name>
<evidence type="ECO:0000256" key="1">
    <source>
        <dbReference type="SAM" id="Coils"/>
    </source>
</evidence>
<dbReference type="EMBL" id="MQVM01000031">
    <property type="protein sequence ID" value="ONH71622.1"/>
    <property type="molecule type" value="Genomic_DNA"/>
</dbReference>
<comment type="caution">
    <text evidence="2">The sequence shown here is derived from an EMBL/GenBank/DDBJ whole genome shotgun (WGS) entry which is preliminary data.</text>
</comment>
<evidence type="ECO:0000313" key="2">
    <source>
        <dbReference type="EMBL" id="ONH71622.1"/>
    </source>
</evidence>
<gene>
    <name evidence="2" type="ORF">BOH78_4360</name>
</gene>
<dbReference type="SUPFAM" id="SSF82199">
    <property type="entry name" value="SET domain"/>
    <property type="match status" value="1"/>
</dbReference>
<keyword evidence="1" id="KW-0175">Coiled coil</keyword>
<dbReference type="GO" id="GO:0016279">
    <property type="term" value="F:protein-lysine N-methyltransferase activity"/>
    <property type="evidence" value="ECO:0007669"/>
    <property type="project" value="TreeGrafter"/>
</dbReference>
<dbReference type="GO" id="GO:0032259">
    <property type="term" value="P:methylation"/>
    <property type="evidence" value="ECO:0007669"/>
    <property type="project" value="UniProtKB-KW"/>
</dbReference>
<dbReference type="GO" id="GO:0005634">
    <property type="term" value="C:nucleus"/>
    <property type="evidence" value="ECO:0007669"/>
    <property type="project" value="TreeGrafter"/>
</dbReference>
<dbReference type="AlphaFoldDB" id="A0A1V2LJN8"/>
<dbReference type="InterPro" id="IPR046341">
    <property type="entry name" value="SET_dom_sf"/>
</dbReference>
<keyword evidence="2" id="KW-0808">Transferase</keyword>
<evidence type="ECO:0000313" key="3">
    <source>
        <dbReference type="Proteomes" id="UP000189274"/>
    </source>
</evidence>
<organism evidence="2 3">
    <name type="scientific">Pichia kudriavzevii</name>
    <name type="common">Yeast</name>
    <name type="synonym">Issatchenkia orientalis</name>
    <dbReference type="NCBI Taxonomy" id="4909"/>
    <lineage>
        <taxon>Eukaryota</taxon>
        <taxon>Fungi</taxon>
        <taxon>Dikarya</taxon>
        <taxon>Ascomycota</taxon>
        <taxon>Saccharomycotina</taxon>
        <taxon>Pichiomycetes</taxon>
        <taxon>Pichiales</taxon>
        <taxon>Pichiaceae</taxon>
        <taxon>Pichia</taxon>
    </lineage>
</organism>
<dbReference type="Gene3D" id="3.90.1410.10">
    <property type="entry name" value="set domain protein methyltransferase, domain 1"/>
    <property type="match status" value="1"/>
</dbReference>
<protein>
    <submittedName>
        <fullName evidence="2">Protein-lysine N-methyltransferase EFM1</fullName>
    </submittedName>
</protein>
<dbReference type="InterPro" id="IPR050600">
    <property type="entry name" value="SETD3_SETD6_MTase"/>
</dbReference>
<dbReference type="PANTHER" id="PTHR13271:SF147">
    <property type="entry name" value="PROTEIN-LYSINE N-METHYLTRANSFERASE EFM1-RELATED"/>
    <property type="match status" value="1"/>
</dbReference>
<proteinExistence type="predicted"/>
<dbReference type="Proteomes" id="UP000189274">
    <property type="component" value="Unassembled WGS sequence"/>
</dbReference>
<keyword evidence="2" id="KW-0489">Methyltransferase</keyword>
<reference evidence="3" key="1">
    <citation type="journal article" date="2017" name="Genome Announc.">
        <title>Genome sequences of Cyberlindnera fabianii 65, Pichia kudriavzevii 129, and Saccharomyces cerevisiae 131 isolated from fermented masau fruits in Zimbabwe.</title>
        <authorList>
            <person name="van Rijswijck I.M.H."/>
            <person name="Derks M.F.L."/>
            <person name="Abee T."/>
            <person name="de Ridder D."/>
            <person name="Smid E.J."/>
        </authorList>
    </citation>
    <scope>NUCLEOTIDE SEQUENCE [LARGE SCALE GENOMIC DNA]</scope>
    <source>
        <strain evidence="3">129</strain>
    </source>
</reference>
<sequence>MENVDRLVQWARSKGCYINEKLSFEYSNNHGISCIIKESLSENDKKGLIRVPKSLIISPELADSFAKDYLSEVQTSSPEINTNLIFLLAKLKFDSSGKTIVENTNLHTEYQPYIDYLPNDGKSTGNPYFWTMEEKELLDGTDAHVLMKRNFLKDLENWKVVASQLDVAKHPQLKDELLEYEAFKMGPLGGVSVDYLLNVKEISWTSFTAYLWASCIISSRAFPYLLFDASAKYKNHAFLLPIVDLLNNEDSNSSKCRWTIENNVFIFDSLDDLSKLTQSCELYNNYGAKSNVEFLLNYGFCLKGNRDNTTTLSLKVDESVIEGAKNYGVVIPNDSSVNGINFILRQGDKIPENLIDFFSYLCKLTSERKGFNLRMKLEGLTQLKAIIKTKLRTLKKLEVEVSDKVSSHHANIIKTYRKSQKDIFQQTLEQVEKMEKQLLTEFKPFSFKKAMMVDTRFLNSFLVVFGTKSYNDLIEKGILDHAVLLWIMRISNKEVYEDIHDKTIFPDFIYNEFQKVKRNMKIDNDDIAEFMPMYQSLFPALCGKVPSVYNRGDWTLNSLIYAGTVADRLTYKRETNGEVFFIDPAKSK</sequence>
<feature type="coiled-coil region" evidence="1">
    <location>
        <begin position="380"/>
        <end position="437"/>
    </location>
</feature>
<dbReference type="VEuPathDB" id="FungiDB:C5L36_0D02320"/>
<dbReference type="PANTHER" id="PTHR13271">
    <property type="entry name" value="UNCHARACTERIZED PUTATIVE METHYLTRANSFERASE"/>
    <property type="match status" value="1"/>
</dbReference>
<accession>A0A1V2LJN8</accession>